<dbReference type="STRING" id="2082308.A0A2K1QTD9"/>
<dbReference type="PIRSF" id="PIRSF000137">
    <property type="entry name" value="Alcohol_oxidase"/>
    <property type="match status" value="1"/>
</dbReference>
<name>A0A2K1QTD9_9PEZI</name>
<dbReference type="Pfam" id="PF00732">
    <property type="entry name" value="GMC_oxred_N"/>
    <property type="match status" value="1"/>
</dbReference>
<comment type="similarity">
    <text evidence="2">Belongs to the GMC oxidoreductase family.</text>
</comment>
<dbReference type="InterPro" id="IPR000172">
    <property type="entry name" value="GMC_OxRdtase_N"/>
</dbReference>
<reference evidence="7 8" key="1">
    <citation type="submission" date="2017-06" db="EMBL/GenBank/DDBJ databases">
        <title>Draft genome sequence of a variant of Elsinoe murrayae.</title>
        <authorList>
            <person name="Cheng Q."/>
        </authorList>
    </citation>
    <scope>NUCLEOTIDE SEQUENCE [LARGE SCALE GENOMIC DNA]</scope>
    <source>
        <strain evidence="7 8">CQ-2017a</strain>
    </source>
</reference>
<evidence type="ECO:0000256" key="3">
    <source>
        <dbReference type="ARBA" id="ARBA00022630"/>
    </source>
</evidence>
<dbReference type="InterPro" id="IPR012132">
    <property type="entry name" value="GMC_OxRdtase"/>
</dbReference>
<keyword evidence="3" id="KW-0285">Flavoprotein</keyword>
<dbReference type="Gene3D" id="3.30.560.10">
    <property type="entry name" value="Glucose Oxidase, domain 3"/>
    <property type="match status" value="1"/>
</dbReference>
<dbReference type="Proteomes" id="UP000243797">
    <property type="component" value="Unassembled WGS sequence"/>
</dbReference>
<dbReference type="OrthoDB" id="269227at2759"/>
<evidence type="ECO:0000256" key="2">
    <source>
        <dbReference type="ARBA" id="ARBA00010790"/>
    </source>
</evidence>
<keyword evidence="8" id="KW-1185">Reference proteome</keyword>
<evidence type="ECO:0000313" key="8">
    <source>
        <dbReference type="Proteomes" id="UP000243797"/>
    </source>
</evidence>
<evidence type="ECO:0000256" key="1">
    <source>
        <dbReference type="ARBA" id="ARBA00001974"/>
    </source>
</evidence>
<evidence type="ECO:0000256" key="4">
    <source>
        <dbReference type="ARBA" id="ARBA00022827"/>
    </source>
</evidence>
<dbReference type="InParanoid" id="A0A2K1QTD9"/>
<comment type="cofactor">
    <cofactor evidence="1 5">
        <name>FAD</name>
        <dbReference type="ChEBI" id="CHEBI:57692"/>
    </cofactor>
</comment>
<dbReference type="GO" id="GO:0016614">
    <property type="term" value="F:oxidoreductase activity, acting on CH-OH group of donors"/>
    <property type="evidence" value="ECO:0007669"/>
    <property type="project" value="InterPro"/>
</dbReference>
<keyword evidence="4 5" id="KW-0274">FAD</keyword>
<sequence>MSDQSSATPAELYDFVLVGAGTAACLITSRLSKQLPKARILVLEAGEHSRDDPNVLTPGLSSKLLSDPAYDWGYSTMPEAGLNDRRVDHPRGRLVGGSSAINSHSVVFPNHEWQDRIAQDLLSEAGRGDWTSLAMRDCYQRWQNQGSGTRADGGGAASDRVQTSFPRSLDLLQSRWIQAFEELGHVEGQTGFVQSSAGALTLTNAVDSSRGERSHAGTAFMEPALERGNVTLRTGVMVSKIVFDPSKNPAGKLQATGVCYTRQGENHSVRAREIIVCAGAFESPALLERSGIGSEAILAAANVPVLYKLPGVGENLQDHLNCSSSFEVRDDVPTRDEALRNPEEQKAALSEYERSRTGRMSEGPAYSYAFTPLQLLETSDETQELMDLVEGAVQKESNPGLQAQYSIIRKAIESPAEATATTMMLRCQRHRDHEFLPKDTPRYVDGNYATVMAMLAHPFSRGTCHMTPNQSRPPAIKFNYLSHPLDTEIMARHMRQIDRLYQQPSLADLAKPDGRRLPLSFPYPIPSLADAKNRLPTNSWTNYHPCGTCSMMREDLGGVVDEQLRVYGTLNLRVCDASVIPVIPRGNILAAVYAFAEKAAEIICRETKTWS</sequence>
<evidence type="ECO:0000256" key="5">
    <source>
        <dbReference type="PIRSR" id="PIRSR000137-2"/>
    </source>
</evidence>
<dbReference type="AlphaFoldDB" id="A0A2K1QTD9"/>
<dbReference type="PANTHER" id="PTHR11552">
    <property type="entry name" value="GLUCOSE-METHANOL-CHOLINE GMC OXIDOREDUCTASE"/>
    <property type="match status" value="1"/>
</dbReference>
<dbReference type="EMBL" id="NKHZ01000043">
    <property type="protein sequence ID" value="PNS18301.1"/>
    <property type="molecule type" value="Genomic_DNA"/>
</dbReference>
<dbReference type="PROSITE" id="PS00624">
    <property type="entry name" value="GMC_OXRED_2"/>
    <property type="match status" value="1"/>
</dbReference>
<evidence type="ECO:0000313" key="7">
    <source>
        <dbReference type="EMBL" id="PNS18301.1"/>
    </source>
</evidence>
<gene>
    <name evidence="7" type="ORF">CAC42_7670</name>
</gene>
<comment type="caution">
    <text evidence="7">The sequence shown here is derived from an EMBL/GenBank/DDBJ whole genome shotgun (WGS) entry which is preliminary data.</text>
</comment>
<evidence type="ECO:0000259" key="6">
    <source>
        <dbReference type="PROSITE" id="PS00624"/>
    </source>
</evidence>
<dbReference type="Gene3D" id="3.50.50.60">
    <property type="entry name" value="FAD/NAD(P)-binding domain"/>
    <property type="match status" value="1"/>
</dbReference>
<feature type="domain" description="Glucose-methanol-choline oxidoreductase N-terminal" evidence="6">
    <location>
        <begin position="279"/>
        <end position="293"/>
    </location>
</feature>
<proteinExistence type="inferred from homology"/>
<dbReference type="SUPFAM" id="SSF51905">
    <property type="entry name" value="FAD/NAD(P)-binding domain"/>
    <property type="match status" value="1"/>
</dbReference>
<dbReference type="SUPFAM" id="SSF54373">
    <property type="entry name" value="FAD-linked reductases, C-terminal domain"/>
    <property type="match status" value="1"/>
</dbReference>
<protein>
    <submittedName>
        <fullName evidence="7">Cellobiose dehydrogenase</fullName>
    </submittedName>
</protein>
<dbReference type="GO" id="GO:0050660">
    <property type="term" value="F:flavin adenine dinucleotide binding"/>
    <property type="evidence" value="ECO:0007669"/>
    <property type="project" value="InterPro"/>
</dbReference>
<dbReference type="PANTHER" id="PTHR11552:SF147">
    <property type="entry name" value="CHOLINE DEHYDROGENASE, MITOCHONDRIAL"/>
    <property type="match status" value="1"/>
</dbReference>
<organism evidence="7 8">
    <name type="scientific">Sphaceloma murrayae</name>
    <dbReference type="NCBI Taxonomy" id="2082308"/>
    <lineage>
        <taxon>Eukaryota</taxon>
        <taxon>Fungi</taxon>
        <taxon>Dikarya</taxon>
        <taxon>Ascomycota</taxon>
        <taxon>Pezizomycotina</taxon>
        <taxon>Dothideomycetes</taxon>
        <taxon>Dothideomycetidae</taxon>
        <taxon>Myriangiales</taxon>
        <taxon>Elsinoaceae</taxon>
        <taxon>Sphaceloma</taxon>
    </lineage>
</organism>
<feature type="binding site" evidence="5">
    <location>
        <position position="238"/>
    </location>
    <ligand>
        <name>FAD</name>
        <dbReference type="ChEBI" id="CHEBI:57692"/>
    </ligand>
</feature>
<dbReference type="InterPro" id="IPR036188">
    <property type="entry name" value="FAD/NAD-bd_sf"/>
</dbReference>
<dbReference type="Pfam" id="PF05199">
    <property type="entry name" value="GMC_oxred_C"/>
    <property type="match status" value="1"/>
</dbReference>
<dbReference type="InterPro" id="IPR007867">
    <property type="entry name" value="GMC_OxRtase_C"/>
</dbReference>
<accession>A0A2K1QTD9</accession>